<accession>A0A1L7I228</accession>
<reference evidence="1 2" key="1">
    <citation type="submission" date="2016-07" db="EMBL/GenBank/DDBJ databases">
        <title>Multi-omics approach to identify versatile polysaccharide utilization systems of a marine flavobacterium Gramella flava.</title>
        <authorList>
            <person name="Tang K."/>
        </authorList>
    </citation>
    <scope>NUCLEOTIDE SEQUENCE [LARGE SCALE GENOMIC DNA]</scope>
    <source>
        <strain evidence="1 2">JLT2011</strain>
    </source>
</reference>
<dbReference type="GO" id="GO:0030246">
    <property type="term" value="F:carbohydrate binding"/>
    <property type="evidence" value="ECO:0007669"/>
    <property type="project" value="InterPro"/>
</dbReference>
<dbReference type="EMBL" id="CP016359">
    <property type="protein sequence ID" value="APU67254.1"/>
    <property type="molecule type" value="Genomic_DNA"/>
</dbReference>
<name>A0A1L7I228_9FLAO</name>
<dbReference type="AlphaFoldDB" id="A0A1L7I228"/>
<dbReference type="InterPro" id="IPR013784">
    <property type="entry name" value="Carb-bd-like_fold"/>
</dbReference>
<dbReference type="Proteomes" id="UP000186230">
    <property type="component" value="Chromosome"/>
</dbReference>
<organism evidence="1 2">
    <name type="scientific">Christiangramia flava JLT2011</name>
    <dbReference type="NCBI Taxonomy" id="1229726"/>
    <lineage>
        <taxon>Bacteria</taxon>
        <taxon>Pseudomonadati</taxon>
        <taxon>Bacteroidota</taxon>
        <taxon>Flavobacteriia</taxon>
        <taxon>Flavobacteriales</taxon>
        <taxon>Flavobacteriaceae</taxon>
        <taxon>Christiangramia</taxon>
    </lineage>
</organism>
<sequence length="157" mass="18015">MLFLLLSSCSVFNRKRSVCLNVVGLPSEITIEKEKIQNRSQNGWLEGLVLNREDSLPLENASIKIIQEEALLYQQATDSLGRFQLEIPAGTYQITVYRDFFRIVKDSLLVLAGQKILISAYLGNEDLDIFYETRSAGLLKKQIKLQNQKRKTHYFSN</sequence>
<dbReference type="SUPFAM" id="SSF49452">
    <property type="entry name" value="Starch-binding domain-like"/>
    <property type="match status" value="1"/>
</dbReference>
<evidence type="ECO:0000313" key="1">
    <source>
        <dbReference type="EMBL" id="APU67254.1"/>
    </source>
</evidence>
<evidence type="ECO:0000313" key="2">
    <source>
        <dbReference type="Proteomes" id="UP000186230"/>
    </source>
</evidence>
<dbReference type="KEGG" id="gfl:GRFL_0530"/>
<keyword evidence="2" id="KW-1185">Reference proteome</keyword>
<dbReference type="STRING" id="1229726.GRFL_0530"/>
<gene>
    <name evidence="1" type="ORF">GRFL_0530</name>
</gene>
<dbReference type="Gene3D" id="2.60.40.1120">
    <property type="entry name" value="Carboxypeptidase-like, regulatory domain"/>
    <property type="match status" value="1"/>
</dbReference>
<proteinExistence type="predicted"/>
<protein>
    <submittedName>
        <fullName evidence="1">Uncharacterized protein</fullName>
    </submittedName>
</protein>